<dbReference type="InterPro" id="IPR001223">
    <property type="entry name" value="Glyco_hydro18_cat"/>
</dbReference>
<dbReference type="PANTHER" id="PTHR11177:SF333">
    <property type="entry name" value="CHITINASE"/>
    <property type="match status" value="1"/>
</dbReference>
<feature type="chain" id="PRO_5040744846" description="chitinase" evidence="14">
    <location>
        <begin position="23"/>
        <end position="1281"/>
    </location>
</feature>
<dbReference type="PROSITE" id="PS51910">
    <property type="entry name" value="GH18_2"/>
    <property type="match status" value="1"/>
</dbReference>
<protein>
    <recommendedName>
        <fullName evidence="3">chitinase</fullName>
        <ecNumber evidence="3">3.2.1.14</ecNumber>
    </recommendedName>
</protein>
<dbReference type="InterPro" id="IPR001002">
    <property type="entry name" value="Chitin-bd_1"/>
</dbReference>
<evidence type="ECO:0000256" key="4">
    <source>
        <dbReference type="ARBA" id="ARBA00022669"/>
    </source>
</evidence>
<feature type="disulfide bond" evidence="11">
    <location>
        <begin position="35"/>
        <end position="49"/>
    </location>
</feature>
<dbReference type="PROSITE" id="PS01095">
    <property type="entry name" value="GH18_1"/>
    <property type="match status" value="1"/>
</dbReference>
<evidence type="ECO:0000256" key="10">
    <source>
        <dbReference type="ARBA" id="ARBA00023326"/>
    </source>
</evidence>
<dbReference type="GO" id="GO:0008843">
    <property type="term" value="F:endochitinase activity"/>
    <property type="evidence" value="ECO:0007669"/>
    <property type="project" value="UniProtKB-EC"/>
</dbReference>
<evidence type="ECO:0000256" key="12">
    <source>
        <dbReference type="RuleBase" id="RU000489"/>
    </source>
</evidence>
<dbReference type="SUPFAM" id="SSF51445">
    <property type="entry name" value="(Trans)glycosidases"/>
    <property type="match status" value="1"/>
</dbReference>
<proteinExistence type="inferred from homology"/>
<dbReference type="InterPro" id="IPR018371">
    <property type="entry name" value="Chitin-binding_1_CS"/>
</dbReference>
<feature type="disulfide bond" evidence="11">
    <location>
        <begin position="116"/>
        <end position="128"/>
    </location>
</feature>
<dbReference type="CDD" id="cd00035">
    <property type="entry name" value="ChtBD1"/>
    <property type="match status" value="1"/>
</dbReference>
<keyword evidence="8" id="KW-0119">Carbohydrate metabolism</keyword>
<evidence type="ECO:0000256" key="11">
    <source>
        <dbReference type="PROSITE-ProRule" id="PRU00261"/>
    </source>
</evidence>
<dbReference type="InterPro" id="IPR011583">
    <property type="entry name" value="Chitinase_II/V-like_cat"/>
</dbReference>
<evidence type="ECO:0000256" key="6">
    <source>
        <dbReference type="ARBA" id="ARBA00023024"/>
    </source>
</evidence>
<comment type="caution">
    <text evidence="11">Lacks conserved residue(s) required for the propagation of feature annotation.</text>
</comment>
<dbReference type="EC" id="3.2.1.14" evidence="3"/>
<keyword evidence="14" id="KW-0732">Signal</keyword>
<reference evidence="17" key="1">
    <citation type="submission" date="2021-07" db="EMBL/GenBank/DDBJ databases">
        <authorList>
            <person name="Branca A.L. A."/>
        </authorList>
    </citation>
    <scope>NUCLEOTIDE SEQUENCE</scope>
</reference>
<comment type="catalytic activity">
    <reaction evidence="1">
        <text>Random endo-hydrolysis of N-acetyl-beta-D-glucosaminide (1-&gt;4)-beta-linkages in chitin and chitodextrins.</text>
        <dbReference type="EC" id="3.2.1.14"/>
    </reaction>
</comment>
<dbReference type="Proteomes" id="UP001152592">
    <property type="component" value="Unassembled WGS sequence"/>
</dbReference>
<dbReference type="OrthoDB" id="8117402at2759"/>
<evidence type="ECO:0000256" key="1">
    <source>
        <dbReference type="ARBA" id="ARBA00000822"/>
    </source>
</evidence>
<dbReference type="SUPFAM" id="SSF57016">
    <property type="entry name" value="Plant lectins/antimicrobial peptides"/>
    <property type="match status" value="2"/>
</dbReference>
<keyword evidence="5 12" id="KW-0378">Hydrolase</keyword>
<dbReference type="GO" id="GO:0006032">
    <property type="term" value="P:chitin catabolic process"/>
    <property type="evidence" value="ECO:0007669"/>
    <property type="project" value="UniProtKB-KW"/>
</dbReference>
<keyword evidence="9 12" id="KW-0326">Glycosidase</keyword>
<evidence type="ECO:0000256" key="7">
    <source>
        <dbReference type="ARBA" id="ARBA00023026"/>
    </source>
</evidence>
<keyword evidence="4 11" id="KW-0147">Chitin-binding</keyword>
<organism evidence="17 18">
    <name type="scientific">Penicillium salamii</name>
    <dbReference type="NCBI Taxonomy" id="1612424"/>
    <lineage>
        <taxon>Eukaryota</taxon>
        <taxon>Fungi</taxon>
        <taxon>Dikarya</taxon>
        <taxon>Ascomycota</taxon>
        <taxon>Pezizomycotina</taxon>
        <taxon>Eurotiomycetes</taxon>
        <taxon>Eurotiomycetidae</taxon>
        <taxon>Eurotiales</taxon>
        <taxon>Aspergillaceae</taxon>
        <taxon>Penicillium</taxon>
    </lineage>
</organism>
<feature type="domain" description="Chitin-binding type-1" evidence="15">
    <location>
        <begin position="99"/>
        <end position="147"/>
    </location>
</feature>
<dbReference type="InterPro" id="IPR017853">
    <property type="entry name" value="GH"/>
</dbReference>
<dbReference type="PANTHER" id="PTHR11177">
    <property type="entry name" value="CHITINASE"/>
    <property type="match status" value="1"/>
</dbReference>
<keyword evidence="10" id="KW-0624">Polysaccharide degradation</keyword>
<evidence type="ECO:0000313" key="17">
    <source>
        <dbReference type="EMBL" id="CAG8407774.1"/>
    </source>
</evidence>
<feature type="disulfide bond" evidence="11">
    <location>
        <begin position="53"/>
        <end position="57"/>
    </location>
</feature>
<evidence type="ECO:0000313" key="18">
    <source>
        <dbReference type="Proteomes" id="UP001152592"/>
    </source>
</evidence>
<dbReference type="Pfam" id="PF00704">
    <property type="entry name" value="Glyco_hydro_18"/>
    <property type="match status" value="1"/>
</dbReference>
<name>A0A9W4JLV2_9EURO</name>
<gene>
    <name evidence="17" type="ORF">PSALAMII_LOCUS8365</name>
</gene>
<dbReference type="Gene3D" id="3.10.50.10">
    <property type="match status" value="1"/>
</dbReference>
<evidence type="ECO:0000256" key="3">
    <source>
        <dbReference type="ARBA" id="ARBA00012729"/>
    </source>
</evidence>
<keyword evidence="7" id="KW-0843">Virulence</keyword>
<dbReference type="GO" id="GO:0000272">
    <property type="term" value="P:polysaccharide catabolic process"/>
    <property type="evidence" value="ECO:0007669"/>
    <property type="project" value="UniProtKB-KW"/>
</dbReference>
<evidence type="ECO:0000259" key="15">
    <source>
        <dbReference type="PROSITE" id="PS50941"/>
    </source>
</evidence>
<keyword evidence="6" id="KW-0146">Chitin degradation</keyword>
<dbReference type="GO" id="GO:0008061">
    <property type="term" value="F:chitin binding"/>
    <property type="evidence" value="ECO:0007669"/>
    <property type="project" value="UniProtKB-UniRule"/>
</dbReference>
<dbReference type="SUPFAM" id="SSF54556">
    <property type="entry name" value="Chitinase insertion domain"/>
    <property type="match status" value="1"/>
</dbReference>
<dbReference type="InterPro" id="IPR001579">
    <property type="entry name" value="Glyco_hydro_18_chit_AS"/>
</dbReference>
<comment type="caution">
    <text evidence="17">The sequence shown here is derived from an EMBL/GenBank/DDBJ whole genome shotgun (WGS) entry which is preliminary data.</text>
</comment>
<dbReference type="InterPro" id="IPR029070">
    <property type="entry name" value="Chitinase_insertion_sf"/>
</dbReference>
<dbReference type="SMART" id="SM00270">
    <property type="entry name" value="ChtBD1"/>
    <property type="match status" value="3"/>
</dbReference>
<dbReference type="PROSITE" id="PS50941">
    <property type="entry name" value="CHIT_BIND_I_2"/>
    <property type="match status" value="2"/>
</dbReference>
<evidence type="ECO:0000256" key="14">
    <source>
        <dbReference type="SAM" id="SignalP"/>
    </source>
</evidence>
<evidence type="ECO:0000256" key="5">
    <source>
        <dbReference type="ARBA" id="ARBA00022801"/>
    </source>
</evidence>
<sequence>MSGKYLLRLGILLCALALLVLGEECSASKHCATGCCSKSGFCGTTPEHCGEGCLSTCDFKLGCDANSPCEQGCCNNFGFCGHGPDFCDKKVCVAGCERKSECDPGFGGEWAESKSCPLNVCCSDFGYCGTTKEFCGNKTVKHETCSKDRYMSRIVGYYEGWSTRRPCHDFWPEQIPLGVYSHINFAFATIDPKTFKVGPSDNRDVDLYHRLTSLKTYDKDLKVMIAIGGWTFNDAGQPTATVFSELAASEEKQDKFISSLVSFMSKYEFDGIDLDWEYPEADDRNGKPEDFKNFPKFMGRLKTELNKTPGRSELSITLPASYWYLQHFDLKALAKHVSFFNIMSYDMHGTWDQGNKWTGAFLNPHTNLTEIKSSLELLWRNDVEADQVVMGLAFYGRSYTTKGGCVEPGCVYASGGLAGPCSKEAGILLNNEIMDIIEEKKLKPKLYKEATVKVVTWDDQWVSMDDAETLALKAQFAREQCLSGLMVWAISHDTPAANFSRDLAKISNRQVTMQRAHIDTDIITETTNHNQCRWSNCGMPCPAGWKMPQRTDDWKTSKVEYMMDDTHCNDLGTRSWCCPPDVKLPTCGWYDYNNGDCKAGCPSGMAEIGSTRNGCKDVDPPQHQSACCTVEDDSDKELSNMALYNSCEWGKHPQCGDGKCSGSKSSLIAESGQGSGDVYCYVGDVWGKHWPKHHLSLRKYCCNTESKSKRFENCDWNNNVGFKQPGQKCVSGCPSGQVRVAMDGYNEGCYHSGARAYCCDAVSYTETSRPSDELQEWTDALIDWTTNVECVDNYPHLTDTNSLAIREDKCEIIATHFLVAHLVAIFTGYQSGQTNHWHRLVNIWNNIAAHMFENLNTDTMLPALFSGNVVPEFFRNGYEKTATAIYDVPSSYNDLFGKAPSVITCHQDLCAYGDGCGDTSILERRELQWKQEGEVFHQLQKRASSKQYSFVCKDKDGMDKIVAWTRFAYPGSKDWLQLKTKDSKKDPRKKETIDQTVDVADSAECANTAVRQRTATTQELDPEKISGGKDPVPEVNTDHPIEVKLIRKFMEWAIIAGNCAGVDCDFLVNVLTANIIPKTAPKTPGSNQVLQKPIDRIMEQLGSKSNFDVFRLMTLSLNKLKGDLWSFDKPDTVMFAEPEWLEMVAQKDPAQALTMLRNVIAVYNYQNSEDVWKRITTVYQAIREELTRTSVTHWEAGNPYIDLVFCWDNFFDNQKNQMVQFGRDFVSKGIKAMAERWVDDADASESVRKTARAVRDTLAALKESIGEIYMNTPAPDYHADL</sequence>
<dbReference type="InterPro" id="IPR036861">
    <property type="entry name" value="Endochitinase-like_sf"/>
</dbReference>
<dbReference type="SMART" id="SM00636">
    <property type="entry name" value="Glyco_18"/>
    <property type="match status" value="1"/>
</dbReference>
<evidence type="ECO:0000259" key="16">
    <source>
        <dbReference type="PROSITE" id="PS51910"/>
    </source>
</evidence>
<evidence type="ECO:0000256" key="9">
    <source>
        <dbReference type="ARBA" id="ARBA00023295"/>
    </source>
</evidence>
<evidence type="ECO:0000256" key="2">
    <source>
        <dbReference type="ARBA" id="ARBA00008682"/>
    </source>
</evidence>
<feature type="region of interest" description="Disordered" evidence="13">
    <location>
        <begin position="1013"/>
        <end position="1036"/>
    </location>
</feature>
<dbReference type="Gene3D" id="3.20.20.80">
    <property type="entry name" value="Glycosidases"/>
    <property type="match status" value="1"/>
</dbReference>
<feature type="signal peptide" evidence="14">
    <location>
        <begin position="1"/>
        <end position="22"/>
    </location>
</feature>
<keyword evidence="11" id="KW-1015">Disulfide bond</keyword>
<dbReference type="Gene3D" id="3.30.60.10">
    <property type="entry name" value="Endochitinase-like"/>
    <property type="match status" value="2"/>
</dbReference>
<evidence type="ECO:0000256" key="8">
    <source>
        <dbReference type="ARBA" id="ARBA00023277"/>
    </source>
</evidence>
<accession>A0A9W4JLV2</accession>
<dbReference type="PROSITE" id="PS00026">
    <property type="entry name" value="CHIT_BIND_I_1"/>
    <property type="match status" value="1"/>
</dbReference>
<dbReference type="EMBL" id="CAJVPD010000261">
    <property type="protein sequence ID" value="CAG8407774.1"/>
    <property type="molecule type" value="Genomic_DNA"/>
</dbReference>
<dbReference type="InterPro" id="IPR050314">
    <property type="entry name" value="Glycosyl_Hydrlase_18"/>
</dbReference>
<feature type="domain" description="GH18" evidence="16">
    <location>
        <begin position="152"/>
        <end position="510"/>
    </location>
</feature>
<evidence type="ECO:0000256" key="13">
    <source>
        <dbReference type="SAM" id="MobiDB-lite"/>
    </source>
</evidence>
<dbReference type="Pfam" id="PF00187">
    <property type="entry name" value="Chitin_bind_1"/>
    <property type="match status" value="1"/>
</dbReference>
<feature type="domain" description="Chitin-binding type-1" evidence="15">
    <location>
        <begin position="14"/>
        <end position="59"/>
    </location>
</feature>
<comment type="similarity">
    <text evidence="2">Belongs to the glycosyl hydrolase 18 family. Chitinase class V subfamily.</text>
</comment>
<feature type="disulfide bond" evidence="11">
    <location>
        <begin position="121"/>
        <end position="135"/>
    </location>
</feature>